<sequence length="136" mass="15492">MIEGGLFSLIQANVPDFNGLTAYQMYYLAVFDPVPLPYCVFRRYKREAEPDLSSNYGLYTSGYILNIYHDDSWALLDLQQRIRVILEGLPNTTLSGTSIQALIVLDDFHTVPALMQEARTRAYQGVLDFEIIHPNV</sequence>
<evidence type="ECO:0000313" key="1">
    <source>
        <dbReference type="EMBL" id="SPF51837.1"/>
    </source>
</evidence>
<reference evidence="2" key="1">
    <citation type="submission" date="2018-02" db="EMBL/GenBank/DDBJ databases">
        <authorList>
            <person name="Hausmann B."/>
        </authorList>
    </citation>
    <scope>NUCLEOTIDE SEQUENCE [LARGE SCALE GENOMIC DNA]</scope>
    <source>
        <strain evidence="2">Peat soil MAG SbF1</strain>
    </source>
</reference>
<dbReference type="Proteomes" id="UP000238916">
    <property type="component" value="Unassembled WGS sequence"/>
</dbReference>
<name>A0A2U3LIQ7_9FIRM</name>
<organism evidence="1 2">
    <name type="scientific">Candidatus Desulfosporosinus infrequens</name>
    <dbReference type="NCBI Taxonomy" id="2043169"/>
    <lineage>
        <taxon>Bacteria</taxon>
        <taxon>Bacillati</taxon>
        <taxon>Bacillota</taxon>
        <taxon>Clostridia</taxon>
        <taxon>Eubacteriales</taxon>
        <taxon>Desulfitobacteriaceae</taxon>
        <taxon>Desulfosporosinus</taxon>
    </lineage>
</organism>
<evidence type="ECO:0000313" key="2">
    <source>
        <dbReference type="Proteomes" id="UP000238916"/>
    </source>
</evidence>
<accession>A0A2U3LIQ7</accession>
<dbReference type="OrthoDB" id="1801352at2"/>
<dbReference type="EMBL" id="OMOF01000486">
    <property type="protein sequence ID" value="SPF51837.1"/>
    <property type="molecule type" value="Genomic_DNA"/>
</dbReference>
<dbReference type="AlphaFoldDB" id="A0A2U3LIQ7"/>
<proteinExistence type="predicted"/>
<protein>
    <submittedName>
        <fullName evidence="1">Uncharacterized protein</fullName>
    </submittedName>
</protein>
<gene>
    <name evidence="1" type="ORF">SBF1_5360002</name>
</gene>